<gene>
    <name evidence="2" type="ORF">Tco_0626489</name>
</gene>
<keyword evidence="3" id="KW-1185">Reference proteome</keyword>
<feature type="compositionally biased region" description="Basic and acidic residues" evidence="1">
    <location>
        <begin position="420"/>
        <end position="431"/>
    </location>
</feature>
<reference evidence="2" key="2">
    <citation type="submission" date="2022-01" db="EMBL/GenBank/DDBJ databases">
        <authorList>
            <person name="Yamashiro T."/>
            <person name="Shiraishi A."/>
            <person name="Satake H."/>
            <person name="Nakayama K."/>
        </authorList>
    </citation>
    <scope>NUCLEOTIDE SEQUENCE</scope>
</reference>
<dbReference type="Proteomes" id="UP001151760">
    <property type="component" value="Unassembled WGS sequence"/>
</dbReference>
<reference evidence="2" key="1">
    <citation type="journal article" date="2022" name="Int. J. Mol. Sci.">
        <title>Draft Genome of Tanacetum Coccineum: Genomic Comparison of Closely Related Tanacetum-Family Plants.</title>
        <authorList>
            <person name="Yamashiro T."/>
            <person name="Shiraishi A."/>
            <person name="Nakayama K."/>
            <person name="Satake H."/>
        </authorList>
    </citation>
    <scope>NUCLEOTIDE SEQUENCE</scope>
</reference>
<protein>
    <submittedName>
        <fullName evidence="2">Uncharacterized protein</fullName>
    </submittedName>
</protein>
<dbReference type="EMBL" id="BQNB010008704">
    <property type="protein sequence ID" value="GJS53127.1"/>
    <property type="molecule type" value="Genomic_DNA"/>
</dbReference>
<feature type="region of interest" description="Disordered" evidence="1">
    <location>
        <begin position="399"/>
        <end position="437"/>
    </location>
</feature>
<evidence type="ECO:0000313" key="3">
    <source>
        <dbReference type="Proteomes" id="UP001151760"/>
    </source>
</evidence>
<organism evidence="2 3">
    <name type="scientific">Tanacetum coccineum</name>
    <dbReference type="NCBI Taxonomy" id="301880"/>
    <lineage>
        <taxon>Eukaryota</taxon>
        <taxon>Viridiplantae</taxon>
        <taxon>Streptophyta</taxon>
        <taxon>Embryophyta</taxon>
        <taxon>Tracheophyta</taxon>
        <taxon>Spermatophyta</taxon>
        <taxon>Magnoliopsida</taxon>
        <taxon>eudicotyledons</taxon>
        <taxon>Gunneridae</taxon>
        <taxon>Pentapetalae</taxon>
        <taxon>asterids</taxon>
        <taxon>campanulids</taxon>
        <taxon>Asterales</taxon>
        <taxon>Asteraceae</taxon>
        <taxon>Asteroideae</taxon>
        <taxon>Anthemideae</taxon>
        <taxon>Anthemidinae</taxon>
        <taxon>Tanacetum</taxon>
    </lineage>
</organism>
<name>A0ABQ4WJT3_9ASTR</name>
<evidence type="ECO:0000313" key="2">
    <source>
        <dbReference type="EMBL" id="GJS53127.1"/>
    </source>
</evidence>
<feature type="compositionally biased region" description="Polar residues" evidence="1">
    <location>
        <begin position="399"/>
        <end position="418"/>
    </location>
</feature>
<sequence length="652" mass="72716">MHKRNSPSLLNLSIPASVYPEALKLKARCAVFLINMIGLTEKRNPPKNLPFKYRLKATATPWTMEYRPYNNKLRAKMEVDKTRCHLSFPFYGASPQELPNVELTLLTHEIDQCANIVSSTIYITIAIVEVVSYLSPDVRDDVLKLLSNDFCDIGRVVRLSPMLLYLLQSPLRILSQSRSASPFSQVKMNTFMPNPICITFIHSRMRHFLPEPIQPMPTFTQTAFPLHNLLFTDKLLIPATKTNPMSVKSLIKSSHTGQGYSPKRLGQDAKGKTIVSSSHFLDETCFADKGYLDGSQGRFFGNEESKEDYRNMLKQHLQNSRDRRRRAYISDMTNDVQNDTESFFALKTRGGLESTNFDDLNNKLRSLELDVKIGHSYGVKATAAPTHSAFIGTACSGSKPTYSDQQRIVPSVSQTPGRSDNVEKKAGRKNELQQSSASQNLTEEKCRCYKCLQLEILQGSVMVKTVDIRLIITQQNNTTGAVEKVYGMMAGLHADSADASNAAAEFAELGFLLIEKTDSINSAGRISPASVPADQQLFSAGRTQVLLCSIPAARTIFQTSPVYLNTPTNLKMTLLFMDKGRWILLLRPSKLPWRIKDHSFWGSKSMLGISSTYMVFTINDPQGGSSLKLAGSLSVLMAFVCMIVGDPRTDKT</sequence>
<comment type="caution">
    <text evidence="2">The sequence shown here is derived from an EMBL/GenBank/DDBJ whole genome shotgun (WGS) entry which is preliminary data.</text>
</comment>
<proteinExistence type="predicted"/>
<evidence type="ECO:0000256" key="1">
    <source>
        <dbReference type="SAM" id="MobiDB-lite"/>
    </source>
</evidence>
<accession>A0ABQ4WJT3</accession>